<protein>
    <recommendedName>
        <fullName evidence="3">DUF2586 family protein</fullName>
    </recommendedName>
</protein>
<keyword evidence="2" id="KW-1185">Reference proteome</keyword>
<dbReference type="KEGG" id="fax:FUAX_33010"/>
<evidence type="ECO:0000313" key="1">
    <source>
        <dbReference type="EMBL" id="BDD10869.1"/>
    </source>
</evidence>
<evidence type="ECO:0000313" key="2">
    <source>
        <dbReference type="Proteomes" id="UP001348817"/>
    </source>
</evidence>
<dbReference type="InterPro" id="IPR019694">
    <property type="entry name" value="Phage_HP1_Orf23"/>
</dbReference>
<proteinExistence type="predicted"/>
<dbReference type="AlphaFoldDB" id="A0AAU9CWK4"/>
<name>A0AAU9CWK4_9BACT</name>
<dbReference type="Pfam" id="PF10758">
    <property type="entry name" value="DUF2586"/>
    <property type="match status" value="1"/>
</dbReference>
<sequence length="385" mass="40985">MKPDVTFTLGNGALGGSDPSGDGVAGLVLSGTATDHIGLNEAKAVHSLAEAEALGLTGLALAEVREFYGQAGDGQELWLLLVSGETSLEDICDVTKDLAKKLLQASNGRVRIWGVNPERAESYTPTITEGLDPDVYAAMANAQALCEDLSGRHMPTRCILPGRAWDGDVSKLKDLKTASDNRVQITMHGAKDSAEAKVGFLLGLYSKIAVQRNIGRVASGDLGVDEAYLTDGATTAEAFVPKADTLHDKGYVFPLVRVGKAGYFYNDDPAATSNTDDYASFARGRVIDKVQRIAYGVYLDFVNDDYAVDRGGRISPGELKRLQGKIDDAVNQAMTANGEISAFGSYVDAGQDTLGTGKTEVRLSVLPRSYHKNIEVNLGFAKSLE</sequence>
<organism evidence="1 2">
    <name type="scientific">Fulvitalea axinellae</name>
    <dbReference type="NCBI Taxonomy" id="1182444"/>
    <lineage>
        <taxon>Bacteria</taxon>
        <taxon>Pseudomonadati</taxon>
        <taxon>Bacteroidota</taxon>
        <taxon>Cytophagia</taxon>
        <taxon>Cytophagales</taxon>
        <taxon>Persicobacteraceae</taxon>
        <taxon>Fulvitalea</taxon>
    </lineage>
</organism>
<reference evidence="1 2" key="1">
    <citation type="submission" date="2021-12" db="EMBL/GenBank/DDBJ databases">
        <title>Genome sequencing of bacteria with rrn-lacking chromosome and rrn-plasmid.</title>
        <authorList>
            <person name="Anda M."/>
            <person name="Iwasaki W."/>
        </authorList>
    </citation>
    <scope>NUCLEOTIDE SEQUENCE [LARGE SCALE GENOMIC DNA]</scope>
    <source>
        <strain evidence="1 2">DSM 100852</strain>
    </source>
</reference>
<evidence type="ECO:0008006" key="3">
    <source>
        <dbReference type="Google" id="ProtNLM"/>
    </source>
</evidence>
<accession>A0AAU9CWK4</accession>
<dbReference type="RefSeq" id="WP_338392397.1">
    <property type="nucleotide sequence ID" value="NZ_AP025314.1"/>
</dbReference>
<dbReference type="EMBL" id="AP025314">
    <property type="protein sequence ID" value="BDD10869.1"/>
    <property type="molecule type" value="Genomic_DNA"/>
</dbReference>
<gene>
    <name evidence="1" type="ORF">FUAX_33010</name>
</gene>
<dbReference type="Proteomes" id="UP001348817">
    <property type="component" value="Chromosome"/>
</dbReference>